<sequence length="190" mass="21634">MTVREMVKAFIHTLEEPFHEKLSGLVNHRFSEVVEQGEMLEQRIKSGKFADISIPKMLSKGETKDKEKKDRGSTVIERGRLKGGKSSQSHRFHSLSPMHLTSQDQNLHSKRPKNCVFTPLQKSFSQIFIHLHVVGKLEPLPPSVKMTPSKRHNADQTYAFHSNISGHATDNCHALCHEIQDLIDNDESYP</sequence>
<organism evidence="2 3">
    <name type="scientific">Cinchona calisaya</name>
    <dbReference type="NCBI Taxonomy" id="153742"/>
    <lineage>
        <taxon>Eukaryota</taxon>
        <taxon>Viridiplantae</taxon>
        <taxon>Streptophyta</taxon>
        <taxon>Embryophyta</taxon>
        <taxon>Tracheophyta</taxon>
        <taxon>Spermatophyta</taxon>
        <taxon>Magnoliopsida</taxon>
        <taxon>eudicotyledons</taxon>
        <taxon>Gunneridae</taxon>
        <taxon>Pentapetalae</taxon>
        <taxon>asterids</taxon>
        <taxon>lamiids</taxon>
        <taxon>Gentianales</taxon>
        <taxon>Rubiaceae</taxon>
        <taxon>Cinchonoideae</taxon>
        <taxon>Cinchoneae</taxon>
        <taxon>Cinchona</taxon>
    </lineage>
</organism>
<comment type="caution">
    <text evidence="2">The sequence shown here is derived from an EMBL/GenBank/DDBJ whole genome shotgun (WGS) entry which is preliminary data.</text>
</comment>
<evidence type="ECO:0000313" key="2">
    <source>
        <dbReference type="EMBL" id="KAL3522480.1"/>
    </source>
</evidence>
<dbReference type="AlphaFoldDB" id="A0ABD2ZW93"/>
<evidence type="ECO:0000313" key="3">
    <source>
        <dbReference type="Proteomes" id="UP001630127"/>
    </source>
</evidence>
<dbReference type="PANTHER" id="PTHR32108">
    <property type="entry name" value="DNA-DIRECTED RNA POLYMERASE SUBUNIT ALPHA"/>
    <property type="match status" value="1"/>
</dbReference>
<dbReference type="Proteomes" id="UP001630127">
    <property type="component" value="Unassembled WGS sequence"/>
</dbReference>
<gene>
    <name evidence="2" type="ORF">ACH5RR_015314</name>
</gene>
<feature type="region of interest" description="Disordered" evidence="1">
    <location>
        <begin position="60"/>
        <end position="107"/>
    </location>
</feature>
<evidence type="ECO:0000256" key="1">
    <source>
        <dbReference type="SAM" id="MobiDB-lite"/>
    </source>
</evidence>
<dbReference type="EMBL" id="JBJUIK010000007">
    <property type="protein sequence ID" value="KAL3522480.1"/>
    <property type="molecule type" value="Genomic_DNA"/>
</dbReference>
<name>A0ABD2ZW93_9GENT</name>
<protein>
    <submittedName>
        <fullName evidence="2">Uncharacterized protein</fullName>
    </submittedName>
</protein>
<dbReference type="PANTHER" id="PTHR32108:SF9">
    <property type="entry name" value="REVERSE TRANSCRIPTASE RNASE H-LIKE DOMAIN-CONTAINING PROTEIN"/>
    <property type="match status" value="1"/>
</dbReference>
<feature type="compositionally biased region" description="Basic and acidic residues" evidence="1">
    <location>
        <begin position="60"/>
        <end position="80"/>
    </location>
</feature>
<reference evidence="2 3" key="1">
    <citation type="submission" date="2024-11" db="EMBL/GenBank/DDBJ databases">
        <title>A near-complete genome assembly of Cinchona calisaya.</title>
        <authorList>
            <person name="Lian D.C."/>
            <person name="Zhao X.W."/>
            <person name="Wei L."/>
        </authorList>
    </citation>
    <scope>NUCLEOTIDE SEQUENCE [LARGE SCALE GENOMIC DNA]</scope>
    <source>
        <tissue evidence="2">Nenye</tissue>
    </source>
</reference>
<accession>A0ABD2ZW93</accession>
<proteinExistence type="predicted"/>
<keyword evidence="3" id="KW-1185">Reference proteome</keyword>